<accession>A0A8H4XLZ7</accession>
<dbReference type="AlphaFoldDB" id="A0A8H4XLZ7"/>
<dbReference type="EMBL" id="JABEYC010000274">
    <property type="protein sequence ID" value="KAF4979829.1"/>
    <property type="molecule type" value="Genomic_DNA"/>
</dbReference>
<comment type="caution">
    <text evidence="2">The sequence shown here is derived from an EMBL/GenBank/DDBJ whole genome shotgun (WGS) entry which is preliminary data.</text>
</comment>
<dbReference type="Proteomes" id="UP000635477">
    <property type="component" value="Unassembled WGS sequence"/>
</dbReference>
<reference evidence="2" key="1">
    <citation type="journal article" date="2020" name="BMC Genomics">
        <title>Correction to: Identification and distribution of gene clusters required for synthesis of sphingolipid metabolism inhibitors in diverse species of the filamentous fungus Fusarium.</title>
        <authorList>
            <person name="Kim H.S."/>
            <person name="Lohmar J.M."/>
            <person name="Busman M."/>
            <person name="Brown D.W."/>
            <person name="Naumann T.A."/>
            <person name="Divon H.H."/>
            <person name="Lysoe E."/>
            <person name="Uhlig S."/>
            <person name="Proctor R.H."/>
        </authorList>
    </citation>
    <scope>NUCLEOTIDE SEQUENCE</scope>
    <source>
        <strain evidence="2">NRRL 22465</strain>
    </source>
</reference>
<dbReference type="SUPFAM" id="SSF103473">
    <property type="entry name" value="MFS general substrate transporter"/>
    <property type="match status" value="1"/>
</dbReference>
<name>A0A8H4XLZ7_9HYPO</name>
<keyword evidence="1" id="KW-0472">Membrane</keyword>
<feature type="transmembrane region" description="Helical" evidence="1">
    <location>
        <begin position="267"/>
        <end position="286"/>
    </location>
</feature>
<gene>
    <name evidence="2" type="ORF">FZEAL_4045</name>
</gene>
<feature type="transmembrane region" description="Helical" evidence="1">
    <location>
        <begin position="306"/>
        <end position="331"/>
    </location>
</feature>
<evidence type="ECO:0000313" key="3">
    <source>
        <dbReference type="Proteomes" id="UP000635477"/>
    </source>
</evidence>
<evidence type="ECO:0000256" key="1">
    <source>
        <dbReference type="SAM" id="Phobius"/>
    </source>
</evidence>
<reference evidence="2" key="2">
    <citation type="submission" date="2020-05" db="EMBL/GenBank/DDBJ databases">
        <authorList>
            <person name="Kim H.-S."/>
            <person name="Proctor R.H."/>
            <person name="Brown D.W."/>
        </authorList>
    </citation>
    <scope>NUCLEOTIDE SEQUENCE</scope>
    <source>
        <strain evidence="2">NRRL 22465</strain>
    </source>
</reference>
<dbReference type="InterPro" id="IPR036259">
    <property type="entry name" value="MFS_trans_sf"/>
</dbReference>
<evidence type="ECO:0000313" key="2">
    <source>
        <dbReference type="EMBL" id="KAF4979829.1"/>
    </source>
</evidence>
<proteinExistence type="predicted"/>
<keyword evidence="1" id="KW-0812">Transmembrane</keyword>
<keyword evidence="3" id="KW-1185">Reference proteome</keyword>
<feature type="transmembrane region" description="Helical" evidence="1">
    <location>
        <begin position="97"/>
        <end position="115"/>
    </location>
</feature>
<protein>
    <submittedName>
        <fullName evidence="2">Uncharacterized protein</fullName>
    </submittedName>
</protein>
<keyword evidence="1" id="KW-1133">Transmembrane helix</keyword>
<feature type="transmembrane region" description="Helical" evidence="1">
    <location>
        <begin position="167"/>
        <end position="189"/>
    </location>
</feature>
<dbReference type="OrthoDB" id="4160219at2759"/>
<feature type="transmembrane region" description="Helical" evidence="1">
    <location>
        <begin position="240"/>
        <end position="258"/>
    </location>
</feature>
<sequence length="338" mass="35616">MGKPHQTTSANLPHMSIFGMALCRATIAAGFDPYESSAMGLSSAYPISMSSLTPVAGCLAIIFPPQVLVLPIAALVAADSWLWVLATSFADFVVERLAAGVGGAVVLTLAVILGLKLTSERTRGLAMGLDLGRVVRGSCVCGGLVPAELWIATIVRFFHSLADEIKAFLLSTLLLFLAVEHQVAVVPIIPVKALYLHDGASCSTRQSSCSPSASVDSILVPTNIGFGVLAGWLHVRGSDAFWLPSVASLVLFSLSLYARSLTGTPELLVVLFILVVLVNGLAIGGGPDYTLAHTLHLGHDDIRYGAANLLATFRGFGGSSGTAIGWWLWLFHRLPKVL</sequence>
<organism evidence="2 3">
    <name type="scientific">Fusarium zealandicum</name>
    <dbReference type="NCBI Taxonomy" id="1053134"/>
    <lineage>
        <taxon>Eukaryota</taxon>
        <taxon>Fungi</taxon>
        <taxon>Dikarya</taxon>
        <taxon>Ascomycota</taxon>
        <taxon>Pezizomycotina</taxon>
        <taxon>Sordariomycetes</taxon>
        <taxon>Hypocreomycetidae</taxon>
        <taxon>Hypocreales</taxon>
        <taxon>Nectriaceae</taxon>
        <taxon>Fusarium</taxon>
        <taxon>Fusarium staphyleae species complex</taxon>
    </lineage>
</organism>